<evidence type="ECO:0000256" key="1">
    <source>
        <dbReference type="SAM" id="Phobius"/>
    </source>
</evidence>
<feature type="transmembrane region" description="Helical" evidence="1">
    <location>
        <begin position="250"/>
        <end position="271"/>
    </location>
</feature>
<evidence type="ECO:0000313" key="3">
    <source>
        <dbReference type="EMBL" id="MBC8531158.1"/>
    </source>
</evidence>
<comment type="caution">
    <text evidence="3">The sequence shown here is derived from an EMBL/GenBank/DDBJ whole genome shotgun (WGS) entry which is preliminary data.</text>
</comment>
<keyword evidence="1" id="KW-0812">Transmembrane</keyword>
<feature type="transmembrane region" description="Helical" evidence="1">
    <location>
        <begin position="139"/>
        <end position="157"/>
    </location>
</feature>
<evidence type="ECO:0000313" key="4">
    <source>
        <dbReference type="Proteomes" id="UP000623172"/>
    </source>
</evidence>
<feature type="transmembrane region" description="Helical" evidence="1">
    <location>
        <begin position="360"/>
        <end position="386"/>
    </location>
</feature>
<dbReference type="RefSeq" id="WP_249315260.1">
    <property type="nucleotide sequence ID" value="NZ_JACRSR010000001.1"/>
</dbReference>
<dbReference type="Proteomes" id="UP000623172">
    <property type="component" value="Unassembled WGS sequence"/>
</dbReference>
<gene>
    <name evidence="3" type="primary">spoIIIAE</name>
    <name evidence="3" type="ORF">H8696_04765</name>
</gene>
<keyword evidence="1" id="KW-0472">Membrane</keyword>
<feature type="chain" id="PRO_5036927225" evidence="2">
    <location>
        <begin position="26"/>
        <end position="396"/>
    </location>
</feature>
<dbReference type="EMBL" id="JACRSR010000001">
    <property type="protein sequence ID" value="MBC8531158.1"/>
    <property type="molecule type" value="Genomic_DNA"/>
</dbReference>
<sequence length="396" mass="42248">MKRWCMAGFIFLAVLVVLGAAPASAEPADSPAPGLAEGIEDQLNEWDTNQWDGFTSGLSEEGRAFLEGKSIGEWIAQFAAGGYAFNIEDWLNMLLQFFLGQLTGSMGIMVQILAVVFISAILQQLEGNLSKSVGQIAQFACYGVTVILMMSCLASLMGETRDAVHQMTSLMQAMFPVMLAMLSAMGSFSTAGVFQPATAFLTSGIGSLVENFILPLVFLAAVLSVIGNFTDKIRLDKLSGLVKNVSQWSIGIILTVFLGILALQGMGASTFDGISFRTAKYTVNTMIPMVGGMFSDTLETVLGCSLLVKNAIGLVGLILLGLFALAPVVKIVAVIFMLKICSALAQPIADDRTVRCLHEFSSVLVLLVIAVLVVSLMFFLAMCLLINAGNTAVMMR</sequence>
<keyword evidence="4" id="KW-1185">Reference proteome</keyword>
<dbReference type="AlphaFoldDB" id="A0A926D3N1"/>
<feature type="transmembrane region" description="Helical" evidence="1">
    <location>
        <begin position="212"/>
        <end position="230"/>
    </location>
</feature>
<feature type="transmembrane region" description="Helical" evidence="1">
    <location>
        <begin position="98"/>
        <end position="118"/>
    </location>
</feature>
<dbReference type="InterPro" id="IPR014194">
    <property type="entry name" value="Spore_III_AE"/>
</dbReference>
<name>A0A926D3N1_9FIRM</name>
<keyword evidence="1" id="KW-1133">Transmembrane helix</keyword>
<organism evidence="3 4">
    <name type="scientific">Gehongia tenuis</name>
    <dbReference type="NCBI Taxonomy" id="2763655"/>
    <lineage>
        <taxon>Bacteria</taxon>
        <taxon>Bacillati</taxon>
        <taxon>Bacillota</taxon>
        <taxon>Clostridia</taxon>
        <taxon>Christensenellales</taxon>
        <taxon>Christensenellaceae</taxon>
        <taxon>Gehongia</taxon>
    </lineage>
</organism>
<feature type="signal peptide" evidence="2">
    <location>
        <begin position="1"/>
        <end position="25"/>
    </location>
</feature>
<feature type="transmembrane region" description="Helical" evidence="1">
    <location>
        <begin position="177"/>
        <end position="200"/>
    </location>
</feature>
<keyword evidence="2" id="KW-0732">Signal</keyword>
<feature type="transmembrane region" description="Helical" evidence="1">
    <location>
        <begin position="314"/>
        <end position="340"/>
    </location>
</feature>
<accession>A0A926D3N1</accession>
<protein>
    <submittedName>
        <fullName evidence="3">Stage III sporulation protein AE</fullName>
    </submittedName>
</protein>
<proteinExistence type="predicted"/>
<reference evidence="3" key="1">
    <citation type="submission" date="2020-08" db="EMBL/GenBank/DDBJ databases">
        <title>Genome public.</title>
        <authorList>
            <person name="Liu C."/>
            <person name="Sun Q."/>
        </authorList>
    </citation>
    <scope>NUCLEOTIDE SEQUENCE</scope>
    <source>
        <strain evidence="3">NSJ-53</strain>
    </source>
</reference>
<dbReference type="Pfam" id="PF09546">
    <property type="entry name" value="Spore_III_AE"/>
    <property type="match status" value="1"/>
</dbReference>
<dbReference type="NCBIfam" id="TIGR02829">
    <property type="entry name" value="spore_III_AE"/>
    <property type="match status" value="1"/>
</dbReference>
<evidence type="ECO:0000256" key="2">
    <source>
        <dbReference type="SAM" id="SignalP"/>
    </source>
</evidence>